<dbReference type="EMBL" id="AP021875">
    <property type="protein sequence ID" value="BBO78626.1"/>
    <property type="molecule type" value="Genomic_DNA"/>
</dbReference>
<protein>
    <recommendedName>
        <fullName evidence="1">HTH cro/C1-type domain-containing protein</fullName>
    </recommendedName>
</protein>
<keyword evidence="3" id="KW-1185">Reference proteome</keyword>
<reference evidence="2 3" key="1">
    <citation type="submission" date="2019-11" db="EMBL/GenBank/DDBJ databases">
        <title>Comparative genomics of hydrocarbon-degrading Desulfosarcina strains.</title>
        <authorList>
            <person name="Watanabe M."/>
            <person name="Kojima H."/>
            <person name="Fukui M."/>
        </authorList>
    </citation>
    <scope>NUCLEOTIDE SEQUENCE [LARGE SCALE GENOMIC DNA]</scope>
    <source>
        <strain evidence="2 3">PP31</strain>
    </source>
</reference>
<dbReference type="InterPro" id="IPR010982">
    <property type="entry name" value="Lambda_DNA-bd_dom_sf"/>
</dbReference>
<evidence type="ECO:0000313" key="2">
    <source>
        <dbReference type="EMBL" id="BBO78626.1"/>
    </source>
</evidence>
<dbReference type="AlphaFoldDB" id="A0A5K7Z9U7"/>
<name>A0A5K7Z9U7_9BACT</name>
<organism evidence="2 3">
    <name type="scientific">Desulfosarcina widdelii</name>
    <dbReference type="NCBI Taxonomy" id="947919"/>
    <lineage>
        <taxon>Bacteria</taxon>
        <taxon>Pseudomonadati</taxon>
        <taxon>Thermodesulfobacteriota</taxon>
        <taxon>Desulfobacteria</taxon>
        <taxon>Desulfobacterales</taxon>
        <taxon>Desulfosarcinaceae</taxon>
        <taxon>Desulfosarcina</taxon>
    </lineage>
</organism>
<sequence>MNLTLPEKIQLLRKRMGLNQGQFGAKAFNLSEETGRTKIKNIELGKQKPTADDLVQMARALNVPESVLGQVSSTGQSEQGTSLSQGLFVDQAVLDRFHQLKDYLEMLNRAVSIDDEELIEYIAGKLSDVFTYSGQLKAINN</sequence>
<dbReference type="OrthoDB" id="5461399at2"/>
<dbReference type="Gene3D" id="1.10.260.40">
    <property type="entry name" value="lambda repressor-like DNA-binding domains"/>
    <property type="match status" value="1"/>
</dbReference>
<feature type="domain" description="HTH cro/C1-type" evidence="1">
    <location>
        <begin position="9"/>
        <end position="68"/>
    </location>
</feature>
<dbReference type="SMART" id="SM00530">
    <property type="entry name" value="HTH_XRE"/>
    <property type="match status" value="1"/>
</dbReference>
<dbReference type="InterPro" id="IPR001387">
    <property type="entry name" value="Cro/C1-type_HTH"/>
</dbReference>
<dbReference type="RefSeq" id="WP_155307241.1">
    <property type="nucleotide sequence ID" value="NZ_AP021875.1"/>
</dbReference>
<dbReference type="CDD" id="cd00093">
    <property type="entry name" value="HTH_XRE"/>
    <property type="match status" value="1"/>
</dbReference>
<dbReference type="Pfam" id="PF01381">
    <property type="entry name" value="HTH_3"/>
    <property type="match status" value="1"/>
</dbReference>
<accession>A0A5K7Z9U7</accession>
<dbReference type="KEGG" id="dwd:DSCW_60430"/>
<dbReference type="Proteomes" id="UP000427769">
    <property type="component" value="Chromosome"/>
</dbReference>
<dbReference type="SUPFAM" id="SSF47413">
    <property type="entry name" value="lambda repressor-like DNA-binding domains"/>
    <property type="match status" value="1"/>
</dbReference>
<evidence type="ECO:0000313" key="3">
    <source>
        <dbReference type="Proteomes" id="UP000427769"/>
    </source>
</evidence>
<proteinExistence type="predicted"/>
<dbReference type="GO" id="GO:0003677">
    <property type="term" value="F:DNA binding"/>
    <property type="evidence" value="ECO:0007669"/>
    <property type="project" value="InterPro"/>
</dbReference>
<evidence type="ECO:0000259" key="1">
    <source>
        <dbReference type="PROSITE" id="PS50943"/>
    </source>
</evidence>
<gene>
    <name evidence="2" type="ORF">DSCW_60430</name>
</gene>
<dbReference type="PROSITE" id="PS50943">
    <property type="entry name" value="HTH_CROC1"/>
    <property type="match status" value="1"/>
</dbReference>